<feature type="domain" description="Tip attachment protein J" evidence="2">
    <location>
        <begin position="350"/>
        <end position="496"/>
    </location>
</feature>
<dbReference type="Pfam" id="PF24801">
    <property type="entry name" value="FNIII-A_GpJ"/>
    <property type="match status" value="1"/>
</dbReference>
<sequence length="1600" mass="173681">MNVDNKNNNNEIYGAGGGGKGGGGKARIAQEDPNNLQSNAVARIVDLIGEGEIYGLVDGLKSVYINETPLQNHDGSFNFSGVDIEDRVGLAVQDHVPGFDGIEATTDVSTEITTVDPVVRTISNLSADAVRVTVQLPALSKQNAENGDLNENEVTIAIDVRENGGNFVQVKQDTFSGKTTSPYQRAYRIDLGGTGPWDVRVRRITDDSDSSLINDKTYFASFTTIIDSKLTYPDTAYIAFKVDAKQFGNTIPNRAYHVRGLVVNIPDNYNPFTRQYTGLWSGNFKREWTNNPAWIFYDLATNDRYGAGLDNVDKWSLYQIGRYCDEFVDNGYGGTEPRFTINTVLNTSDDVYNVLNSLSSAFMGMTYYGAGTITAVQDAPQNSSRVFTAANVINGEFKRSDSDVRTRHTRCAVSWNDPSNNFKLTTELVEDSASLQKYGIQTKEITAFGCTSRGQARRLGLWTLYTEQLETETVEFSVGVADAGMRPGDIISINDSSHVGFRLGGRLKSNNTVSTVYLDKAPENFPGANKTISLQMPDGSVIHKTISNIVDNVVTLSTSLNEAPLDNAVFALSSSDVALQEFRVLAVTDNNDNTFTISCIEHNKNKYARVEEGLIIPDSPTTLLPSGRLSPPSNINVRTYKYLDGGTEHQGALVGWTPSDDPRTKSYIAEILRPNAATFETIANTSKTSTDVQRITNGEYTFRVAAVDSIGNRSAWDSRTLTLDSLLLPVKPDSVQVEKGNFNITLIPISATHPGQLYEFYRSDVALQTEFILSNAVNLGRTTTLADNNLERDTTYFYYIRGWNAYGVSDFYPLQVKTDNNISEYIDMLTGQIRESHLYQTLNAEIEKISGPESLVGSVNYRVAEEAHERAQAILDASNNLTAAISNEATIRETEDTALAEQQVVIVSQIDDASASIVNLEQTVVDNNTATSSRIDALQSTVDDNQAFVVTTTDTIVSDVDALSSRVDTLSATVNDDMAALIQTEEDARVAADSALANQITSVQSQFYDSLASVNTSMEAKIQIVDNKVTANTNAITTAQSEWDNALTTAQNQLNTKITNVDGKVTANASAITNVQADIGDGLNAVRVEAIANAGGIVTNGNFNSGTFEGWRNVWSGISIGQRDKNSGTNAIKTAPSKYFIAFANNGWDNHRYLLGDIFPAQGGESYSFKYDYAGGGNNINIVVQMYIGWVTEDGGTVYKRAHQTRVTGTGWINSGVIQETAPPGTVGAFMYPRRTANTTNGNGSLFLTNIIASRTDIVAGSQWTAQVQSNGLVGGFGIYNDGNTVDAGFSVDKFFIGRDLNNKVAPFIVNNNQVVIDDAIINKLLFTKLRSHDGSLVFAGGKLNANYINVDSLVVKAGQSNNYIPGQQGWRLGLNGGEINFPISFGRISGAGALASKNALAYEDLAGATAPIVLERANYSNARVTNWQRPNTTRIDGNKIFTGDAYVDTLQIRGNAVVIPVATVTASATGTPTGGNWKNVSSIVLPTIDSNGKFYINFGFLYRHEFAFTATSAGLISVQVRLLTSSTVLFAPTYFDIGRTESQRVASERNICGSFSASIQLPSSYSGKAIFLQIKRITGDQFGGHSVNSRFINVLGVQR</sequence>
<feature type="compositionally biased region" description="Gly residues" evidence="1">
    <location>
        <begin position="14"/>
        <end position="25"/>
    </location>
</feature>
<dbReference type="Pfam" id="PF13550">
    <property type="entry name" value="Phage-tail_3"/>
    <property type="match status" value="1"/>
</dbReference>
<dbReference type="InterPro" id="IPR036116">
    <property type="entry name" value="FN3_sf"/>
</dbReference>
<organism evidence="5 6">
    <name type="scientific">Vreelandella titanicae</name>
    <dbReference type="NCBI Taxonomy" id="664683"/>
    <lineage>
        <taxon>Bacteria</taxon>
        <taxon>Pseudomonadati</taxon>
        <taxon>Pseudomonadota</taxon>
        <taxon>Gammaproteobacteria</taxon>
        <taxon>Oceanospirillales</taxon>
        <taxon>Halomonadaceae</taxon>
        <taxon>Vreelandella</taxon>
    </lineage>
</organism>
<dbReference type="RefSeq" id="WP_174788199.1">
    <property type="nucleotide sequence ID" value="NZ_CP054580.1"/>
</dbReference>
<dbReference type="SUPFAM" id="SSF49265">
    <property type="entry name" value="Fibronectin type III"/>
    <property type="match status" value="1"/>
</dbReference>
<evidence type="ECO:0000313" key="5">
    <source>
        <dbReference type="EMBL" id="QKS24587.1"/>
    </source>
</evidence>
<name>A0AAP9NM12_9GAMM</name>
<evidence type="ECO:0000259" key="4">
    <source>
        <dbReference type="Pfam" id="PF24801"/>
    </source>
</evidence>
<keyword evidence="6" id="KW-1185">Reference proteome</keyword>
<evidence type="ECO:0000256" key="1">
    <source>
        <dbReference type="SAM" id="MobiDB-lite"/>
    </source>
</evidence>
<feature type="region of interest" description="Disordered" evidence="1">
    <location>
        <begin position="1"/>
        <end position="30"/>
    </location>
</feature>
<dbReference type="InterPro" id="IPR013783">
    <property type="entry name" value="Ig-like_fold"/>
</dbReference>
<dbReference type="InterPro" id="IPR053171">
    <property type="entry name" value="Viral_Tip_Attach_Protein"/>
</dbReference>
<dbReference type="Proteomes" id="UP000509761">
    <property type="component" value="Chromosome"/>
</dbReference>
<dbReference type="InterPro" id="IPR032876">
    <property type="entry name" value="J_dom"/>
</dbReference>
<dbReference type="Pfam" id="PF24489">
    <property type="entry name" value="Ig_J_second"/>
    <property type="match status" value="1"/>
</dbReference>
<feature type="domain" description="Tip attachment protein J second Ig-like" evidence="3">
    <location>
        <begin position="731"/>
        <end position="829"/>
    </location>
</feature>
<gene>
    <name evidence="5" type="ORF">FX987_02369</name>
</gene>
<protein>
    <submittedName>
        <fullName evidence="5">Uncharacterized protein</fullName>
    </submittedName>
</protein>
<dbReference type="PANTHER" id="PTHR36251">
    <property type="entry name" value="FELS-1 PROPHAGE HOST SPECIFICITY PROTEIN-RELATED"/>
    <property type="match status" value="1"/>
</dbReference>
<dbReference type="Gene3D" id="2.60.40.10">
    <property type="entry name" value="Immunoglobulins"/>
    <property type="match status" value="1"/>
</dbReference>
<evidence type="ECO:0000259" key="2">
    <source>
        <dbReference type="Pfam" id="PF13550"/>
    </source>
</evidence>
<evidence type="ECO:0000313" key="6">
    <source>
        <dbReference type="Proteomes" id="UP000509761"/>
    </source>
</evidence>
<dbReference type="PANTHER" id="PTHR36251:SF2">
    <property type="entry name" value="GIFSY-2 PROPHAGE HOST SPECIFICITY PROTEIN J, PHAGE LAMBDA"/>
    <property type="match status" value="1"/>
</dbReference>
<reference evidence="5 6" key="1">
    <citation type="submission" date="2019-12" db="EMBL/GenBank/DDBJ databases">
        <title>Genome sequencing and assembly of endphytes of Porphyra tenera.</title>
        <authorList>
            <person name="Park J.M."/>
            <person name="Shin R."/>
            <person name="Jo S.H."/>
        </authorList>
    </citation>
    <scope>NUCLEOTIDE SEQUENCE [LARGE SCALE GENOMIC DNA]</scope>
    <source>
        <strain evidence="5 6">GPM3</strain>
    </source>
</reference>
<dbReference type="InterPro" id="IPR055385">
    <property type="entry name" value="GpJ_HDII-ins2"/>
</dbReference>
<dbReference type="InterPro" id="IPR057587">
    <property type="entry name" value="GpJ_Ig_second"/>
</dbReference>
<feature type="domain" description="Tip attachment protein J HDII-ins2" evidence="4">
    <location>
        <begin position="103"/>
        <end position="227"/>
    </location>
</feature>
<dbReference type="EMBL" id="CP054580">
    <property type="protein sequence ID" value="QKS24587.1"/>
    <property type="molecule type" value="Genomic_DNA"/>
</dbReference>
<feature type="compositionally biased region" description="Polar residues" evidence="1">
    <location>
        <begin position="1"/>
        <end position="11"/>
    </location>
</feature>
<proteinExistence type="predicted"/>
<evidence type="ECO:0000259" key="3">
    <source>
        <dbReference type="Pfam" id="PF24489"/>
    </source>
</evidence>
<dbReference type="Gene3D" id="2.60.120.260">
    <property type="entry name" value="Galactose-binding domain-like"/>
    <property type="match status" value="1"/>
</dbReference>
<accession>A0AAP9NM12</accession>